<protein>
    <submittedName>
        <fullName evidence="2">Uncharacterized protein</fullName>
    </submittedName>
</protein>
<dbReference type="Proteomes" id="UP000316621">
    <property type="component" value="Chromosome 9"/>
</dbReference>
<keyword evidence="1" id="KW-0812">Transmembrane</keyword>
<dbReference type="EMBL" id="CM010723">
    <property type="protein sequence ID" value="RZC77868.1"/>
    <property type="molecule type" value="Genomic_DNA"/>
</dbReference>
<proteinExistence type="predicted"/>
<keyword evidence="1" id="KW-0472">Membrane</keyword>
<evidence type="ECO:0000313" key="2">
    <source>
        <dbReference type="EMBL" id="RZC77868.1"/>
    </source>
</evidence>
<dbReference type="Gramene" id="RZC77868">
    <property type="protein sequence ID" value="RZC77868"/>
    <property type="gene ID" value="C5167_002038"/>
</dbReference>
<evidence type="ECO:0000313" key="3">
    <source>
        <dbReference type="Proteomes" id="UP000316621"/>
    </source>
</evidence>
<reference evidence="2 3" key="1">
    <citation type="journal article" date="2018" name="Science">
        <title>The opium poppy genome and morphinan production.</title>
        <authorList>
            <person name="Guo L."/>
            <person name="Winzer T."/>
            <person name="Yang X."/>
            <person name="Li Y."/>
            <person name="Ning Z."/>
            <person name="He Z."/>
            <person name="Teodor R."/>
            <person name="Lu Y."/>
            <person name="Bowser T.A."/>
            <person name="Graham I.A."/>
            <person name="Ye K."/>
        </authorList>
    </citation>
    <scope>NUCLEOTIDE SEQUENCE [LARGE SCALE GENOMIC DNA]</scope>
    <source>
        <strain evidence="3">cv. HN1</strain>
        <tissue evidence="2">Leaves</tissue>
    </source>
</reference>
<name>A0A4Y7L0A8_PAPSO</name>
<sequence length="198" mass="22541">MDQWGKKHTYSEAPEIPGWVIGLIVSLLVVLVVGGYFMVQWCVNRHRRRFHVVEEPHIELQVVVVVTSTLTEDLVVVYLTLLQAVSRPPPPDLQSSDRPTCQICRKYGHEAPECWNRLNFAYQGVILLVIFKQCFLLRTFGETPWYMDSGANNHLTSDATNLDASTSYSGHEMVSTTNGEDDHTKCEYRFIILSPLCP</sequence>
<gene>
    <name evidence="2" type="ORF">C5167_002038</name>
</gene>
<organism evidence="2 3">
    <name type="scientific">Papaver somniferum</name>
    <name type="common">Opium poppy</name>
    <dbReference type="NCBI Taxonomy" id="3469"/>
    <lineage>
        <taxon>Eukaryota</taxon>
        <taxon>Viridiplantae</taxon>
        <taxon>Streptophyta</taxon>
        <taxon>Embryophyta</taxon>
        <taxon>Tracheophyta</taxon>
        <taxon>Spermatophyta</taxon>
        <taxon>Magnoliopsida</taxon>
        <taxon>Ranunculales</taxon>
        <taxon>Papaveraceae</taxon>
        <taxon>Papaveroideae</taxon>
        <taxon>Papaver</taxon>
    </lineage>
</organism>
<evidence type="ECO:0000256" key="1">
    <source>
        <dbReference type="SAM" id="Phobius"/>
    </source>
</evidence>
<keyword evidence="3" id="KW-1185">Reference proteome</keyword>
<feature type="transmembrane region" description="Helical" evidence="1">
    <location>
        <begin position="16"/>
        <end position="39"/>
    </location>
</feature>
<dbReference type="AlphaFoldDB" id="A0A4Y7L0A8"/>
<keyword evidence="1" id="KW-1133">Transmembrane helix</keyword>
<accession>A0A4Y7L0A8</accession>